<protein>
    <submittedName>
        <fullName evidence="1">Uncharacterized protein</fullName>
    </submittedName>
</protein>
<dbReference type="EMBL" id="JADJEV010000003">
    <property type="protein sequence ID" value="MBK6973041.1"/>
    <property type="molecule type" value="Genomic_DNA"/>
</dbReference>
<evidence type="ECO:0000313" key="1">
    <source>
        <dbReference type="EMBL" id="MBK6973041.1"/>
    </source>
</evidence>
<comment type="caution">
    <text evidence="1">The sequence shown here is derived from an EMBL/GenBank/DDBJ whole genome shotgun (WGS) entry which is preliminary data.</text>
</comment>
<sequence length="219" mass="23412">MLRELVLAAAFMLTANGVVAEQPRNVLGTLALAFVPIEGATAPEPPMDLTLAMRHLPGGQEIRLRLADSFAVWDNDTATSYQNFLLALPPGSYQILGIEVLAPSLSDKKVLLPLGPSFVVENTGCVYLGRIRSEILRLPPASLATSTEMAVAIAESRGLKQLGFFYSVKGALIVSSIFVDTPPETGRTRGDEHGATHYAEAVAQHCTVGLARFEPLGLE</sequence>
<evidence type="ECO:0000313" key="2">
    <source>
        <dbReference type="Proteomes" id="UP000807785"/>
    </source>
</evidence>
<name>A0A9D7E3A1_9PROT</name>
<organism evidence="1 2">
    <name type="scientific">Candidatus Methylophosphatis roskildensis</name>
    <dbReference type="NCBI Taxonomy" id="2899263"/>
    <lineage>
        <taxon>Bacteria</taxon>
        <taxon>Pseudomonadati</taxon>
        <taxon>Pseudomonadota</taxon>
        <taxon>Betaproteobacteria</taxon>
        <taxon>Nitrosomonadales</taxon>
        <taxon>Sterolibacteriaceae</taxon>
        <taxon>Candidatus Methylophosphatis</taxon>
    </lineage>
</organism>
<proteinExistence type="predicted"/>
<accession>A0A9D7E3A1</accession>
<dbReference type="AlphaFoldDB" id="A0A9D7E3A1"/>
<reference evidence="2" key="1">
    <citation type="journal article" date="2021" name="Nat. Commun.">
        <title>Connecting structure to function with the recovery of over 1000 high-quality metagenome-assembled genomes from activated sludge using long-read sequencing.</title>
        <authorList>
            <person name="Singleton C.M."/>
            <person name="Petriglieri F."/>
            <person name="Kristensen J.M."/>
            <person name="Kirkegaard R.H."/>
            <person name="Michaelsen T.Y."/>
            <person name="Andersen M.H."/>
            <person name="Kondrotaite Z."/>
            <person name="Karst S.M."/>
            <person name="Dueholm M.S."/>
            <person name="Nielsen P.H."/>
            <person name="Albertsen M."/>
        </authorList>
    </citation>
    <scope>NUCLEOTIDE SEQUENCE [LARGE SCALE GENOMIC DNA]</scope>
</reference>
<dbReference type="Proteomes" id="UP000807785">
    <property type="component" value="Unassembled WGS sequence"/>
</dbReference>
<gene>
    <name evidence="1" type="ORF">IPH26_08870</name>
</gene>